<dbReference type="EMBL" id="JBBPFD010000507">
    <property type="protein sequence ID" value="KAK7878436.1"/>
    <property type="molecule type" value="Genomic_DNA"/>
</dbReference>
<name>A0AAW0MHJ2_9GOBI</name>
<dbReference type="GO" id="GO:0016491">
    <property type="term" value="F:oxidoreductase activity"/>
    <property type="evidence" value="ECO:0007669"/>
    <property type="project" value="UniProtKB-KW"/>
</dbReference>
<dbReference type="AlphaFoldDB" id="A0AAW0MHJ2"/>
<accession>A0AAW0MHJ2</accession>
<organism evidence="3 4">
    <name type="scientific">Mugilogobius chulae</name>
    <name type="common">yellowstripe goby</name>
    <dbReference type="NCBI Taxonomy" id="88201"/>
    <lineage>
        <taxon>Eukaryota</taxon>
        <taxon>Metazoa</taxon>
        <taxon>Chordata</taxon>
        <taxon>Craniata</taxon>
        <taxon>Vertebrata</taxon>
        <taxon>Euteleostomi</taxon>
        <taxon>Actinopterygii</taxon>
        <taxon>Neopterygii</taxon>
        <taxon>Teleostei</taxon>
        <taxon>Neoteleostei</taxon>
        <taxon>Acanthomorphata</taxon>
        <taxon>Gobiaria</taxon>
        <taxon>Gobiiformes</taxon>
        <taxon>Gobioidei</taxon>
        <taxon>Gobiidae</taxon>
        <taxon>Gobionellinae</taxon>
        <taxon>Mugilogobius</taxon>
    </lineage>
</organism>
<keyword evidence="2" id="KW-0560">Oxidoreductase</keyword>
<gene>
    <name evidence="3" type="ORF">WMY93_034319</name>
</gene>
<keyword evidence="4" id="KW-1185">Reference proteome</keyword>
<evidence type="ECO:0000313" key="3">
    <source>
        <dbReference type="EMBL" id="KAK7878436.1"/>
    </source>
</evidence>
<dbReference type="Gene3D" id="3.40.50.720">
    <property type="entry name" value="NAD(P)-binding Rossmann-like Domain"/>
    <property type="match status" value="1"/>
</dbReference>
<evidence type="ECO:0000313" key="4">
    <source>
        <dbReference type="Proteomes" id="UP001460270"/>
    </source>
</evidence>
<comment type="similarity">
    <text evidence="1">Belongs to the short-chain dehydrogenases/reductases (SDR) family.</text>
</comment>
<dbReference type="PANTHER" id="PTHR43157">
    <property type="entry name" value="PHOSPHATIDYLINOSITOL-GLYCAN BIOSYNTHESIS CLASS F PROTEIN-RELATED"/>
    <property type="match status" value="1"/>
</dbReference>
<evidence type="ECO:0000256" key="1">
    <source>
        <dbReference type="ARBA" id="ARBA00006484"/>
    </source>
</evidence>
<reference evidence="4" key="1">
    <citation type="submission" date="2024-04" db="EMBL/GenBank/DDBJ databases">
        <title>Salinicola lusitanus LLJ914,a marine bacterium isolated from the Okinawa Trough.</title>
        <authorList>
            <person name="Li J."/>
        </authorList>
    </citation>
    <scope>NUCLEOTIDE SEQUENCE [LARGE SCALE GENOMIC DNA]</scope>
</reference>
<comment type="caution">
    <text evidence="3">The sequence shown here is derived from an EMBL/GenBank/DDBJ whole genome shotgun (WGS) entry which is preliminary data.</text>
</comment>
<evidence type="ECO:0000256" key="2">
    <source>
        <dbReference type="ARBA" id="ARBA00023002"/>
    </source>
</evidence>
<sequence length="103" mass="12248">MTEHISVSVTSLSEKFEPQTDRYLNRYRSEECNRKFRLTLRSDWSKTGNSDVFYKHLDLASLKSVRSFAENLLETENSIDLLINNAGFRKVFKNWKIQFFGRF</sequence>
<dbReference type="SUPFAM" id="SSF51735">
    <property type="entry name" value="NAD(P)-binding Rossmann-fold domains"/>
    <property type="match status" value="1"/>
</dbReference>
<dbReference type="PANTHER" id="PTHR43157:SF44">
    <property type="entry name" value="DEHYDROGENASE_REDUCTASE SDR FAMILY MEMBER 13"/>
    <property type="match status" value="1"/>
</dbReference>
<dbReference type="Proteomes" id="UP001460270">
    <property type="component" value="Unassembled WGS sequence"/>
</dbReference>
<proteinExistence type="inferred from homology"/>
<dbReference type="InterPro" id="IPR036291">
    <property type="entry name" value="NAD(P)-bd_dom_sf"/>
</dbReference>
<protein>
    <submittedName>
        <fullName evidence="3">Uncharacterized protein</fullName>
    </submittedName>
</protein>